<reference evidence="5" key="2">
    <citation type="submission" date="2013-12" db="EMBL/GenBank/DDBJ databases">
        <authorList>
            <person name="Yu Y."/>
            <person name="Lee S."/>
            <person name="de Baynast K."/>
            <person name="Wissotski M."/>
            <person name="Liu L."/>
            <person name="Talag J."/>
            <person name="Goicoechea J."/>
            <person name="Angelova A."/>
            <person name="Jetty R."/>
            <person name="Kudrna D."/>
            <person name="Golser W."/>
            <person name="Rivera L."/>
            <person name="Zhang J."/>
            <person name="Wing R."/>
        </authorList>
    </citation>
    <scope>NUCLEOTIDE SEQUENCE</scope>
</reference>
<dbReference type="InterPro" id="IPR050145">
    <property type="entry name" value="Centrin_CML-like"/>
</dbReference>
<evidence type="ECO:0000313" key="4">
    <source>
        <dbReference type="EnsemblPlants" id="LPERR03G26740.1"/>
    </source>
</evidence>
<keyword evidence="2" id="KW-0106">Calcium</keyword>
<dbReference type="PROSITE" id="PS00018">
    <property type="entry name" value="EF_HAND_1"/>
    <property type="match status" value="1"/>
</dbReference>
<dbReference type="eggNOG" id="KOG0027">
    <property type="taxonomic scope" value="Eukaryota"/>
</dbReference>
<keyword evidence="1" id="KW-0677">Repeat</keyword>
<evidence type="ECO:0000256" key="1">
    <source>
        <dbReference type="ARBA" id="ARBA00022737"/>
    </source>
</evidence>
<evidence type="ECO:0000313" key="5">
    <source>
        <dbReference type="Proteomes" id="UP000032180"/>
    </source>
</evidence>
<dbReference type="Pfam" id="PF13202">
    <property type="entry name" value="EF-hand_5"/>
    <property type="match status" value="1"/>
</dbReference>
<dbReference type="Gramene" id="LPERR03G26740.1">
    <property type="protein sequence ID" value="LPERR03G26740.1"/>
    <property type="gene ID" value="LPERR03G26740"/>
</dbReference>
<dbReference type="GO" id="GO:0005509">
    <property type="term" value="F:calcium ion binding"/>
    <property type="evidence" value="ECO:0007669"/>
    <property type="project" value="InterPro"/>
</dbReference>
<dbReference type="CDD" id="cd00051">
    <property type="entry name" value="EFh"/>
    <property type="match status" value="1"/>
</dbReference>
<protein>
    <recommendedName>
        <fullName evidence="3">EF-hand domain-containing protein</fullName>
    </recommendedName>
</protein>
<evidence type="ECO:0000259" key="3">
    <source>
        <dbReference type="PROSITE" id="PS50222"/>
    </source>
</evidence>
<dbReference type="Pfam" id="PF13833">
    <property type="entry name" value="EF-hand_8"/>
    <property type="match status" value="1"/>
</dbReference>
<dbReference type="AlphaFoldDB" id="A0A0D9VY98"/>
<name>A0A0D9VY98_9ORYZ</name>
<dbReference type="Proteomes" id="UP000032180">
    <property type="component" value="Chromosome 3"/>
</dbReference>
<dbReference type="SMART" id="SM00054">
    <property type="entry name" value="EFh"/>
    <property type="match status" value="2"/>
</dbReference>
<proteinExistence type="predicted"/>
<reference evidence="4 5" key="1">
    <citation type="submission" date="2012-08" db="EMBL/GenBank/DDBJ databases">
        <title>Oryza genome evolution.</title>
        <authorList>
            <person name="Wing R.A."/>
        </authorList>
    </citation>
    <scope>NUCLEOTIDE SEQUENCE</scope>
</reference>
<feature type="domain" description="EF-hand" evidence="3">
    <location>
        <begin position="58"/>
        <end position="90"/>
    </location>
</feature>
<dbReference type="PANTHER" id="PTHR23050">
    <property type="entry name" value="CALCIUM BINDING PROTEIN"/>
    <property type="match status" value="1"/>
</dbReference>
<dbReference type="InterPro" id="IPR002048">
    <property type="entry name" value="EF_hand_dom"/>
</dbReference>
<evidence type="ECO:0000256" key="2">
    <source>
        <dbReference type="ARBA" id="ARBA00022837"/>
    </source>
</evidence>
<dbReference type="STRING" id="77586.A0A0D9VY98"/>
<dbReference type="FunFam" id="1.10.238.10:FF:000003">
    <property type="entry name" value="Calmodulin A"/>
    <property type="match status" value="1"/>
</dbReference>
<dbReference type="InterPro" id="IPR018247">
    <property type="entry name" value="EF_Hand_1_Ca_BS"/>
</dbReference>
<dbReference type="EnsemblPlants" id="LPERR03G26740.1">
    <property type="protein sequence ID" value="LPERR03G26740.1"/>
    <property type="gene ID" value="LPERR03G26740"/>
</dbReference>
<dbReference type="SUPFAM" id="SSF47473">
    <property type="entry name" value="EF-hand"/>
    <property type="match status" value="1"/>
</dbReference>
<dbReference type="Gene3D" id="1.10.238.10">
    <property type="entry name" value="EF-hand"/>
    <property type="match status" value="1"/>
</dbReference>
<dbReference type="InterPro" id="IPR011992">
    <property type="entry name" value="EF-hand-dom_pair"/>
</dbReference>
<dbReference type="HOGENOM" id="CLU_061288_22_5_1"/>
<organism evidence="4 5">
    <name type="scientific">Leersia perrieri</name>
    <dbReference type="NCBI Taxonomy" id="77586"/>
    <lineage>
        <taxon>Eukaryota</taxon>
        <taxon>Viridiplantae</taxon>
        <taxon>Streptophyta</taxon>
        <taxon>Embryophyta</taxon>
        <taxon>Tracheophyta</taxon>
        <taxon>Spermatophyta</taxon>
        <taxon>Magnoliopsida</taxon>
        <taxon>Liliopsida</taxon>
        <taxon>Poales</taxon>
        <taxon>Poaceae</taxon>
        <taxon>BOP clade</taxon>
        <taxon>Oryzoideae</taxon>
        <taxon>Oryzeae</taxon>
        <taxon>Oryzinae</taxon>
        <taxon>Leersia</taxon>
    </lineage>
</organism>
<reference evidence="4" key="3">
    <citation type="submission" date="2015-04" db="UniProtKB">
        <authorList>
            <consortium name="EnsemblPlants"/>
        </authorList>
    </citation>
    <scope>IDENTIFICATION</scope>
</reference>
<sequence>MIKEVDADRNGNSDSNEELKEAFSLIDKDGDGNYCKQANPVHCPFQLRDSMIRLENKTPDHDINEMIKGADLDGDGRISFEEFVRVMMDM</sequence>
<dbReference type="PROSITE" id="PS50222">
    <property type="entry name" value="EF_HAND_2"/>
    <property type="match status" value="1"/>
</dbReference>
<keyword evidence="5" id="KW-1185">Reference proteome</keyword>
<accession>A0A0D9VY98</accession>